<evidence type="ECO:0000313" key="10">
    <source>
        <dbReference type="Proteomes" id="UP000679575"/>
    </source>
</evidence>
<evidence type="ECO:0000256" key="6">
    <source>
        <dbReference type="HAMAP-Rule" id="MF_01862"/>
    </source>
</evidence>
<keyword evidence="10" id="KW-1185">Reference proteome</keyword>
<dbReference type="InterPro" id="IPR002052">
    <property type="entry name" value="DNA_methylase_N6_adenine_CS"/>
</dbReference>
<dbReference type="CDD" id="cd02440">
    <property type="entry name" value="AdoMet_MTases"/>
    <property type="match status" value="1"/>
</dbReference>
<evidence type="ECO:0000256" key="1">
    <source>
        <dbReference type="ARBA" id="ARBA00022490"/>
    </source>
</evidence>
<comment type="subunit">
    <text evidence="6">Monomer.</text>
</comment>
<organism evidence="9 10">
    <name type="scientific">Shewanella yunxiaonensis</name>
    <dbReference type="NCBI Taxonomy" id="2829809"/>
    <lineage>
        <taxon>Bacteria</taxon>
        <taxon>Pseudomonadati</taxon>
        <taxon>Pseudomonadota</taxon>
        <taxon>Gammaproteobacteria</taxon>
        <taxon>Alteromonadales</taxon>
        <taxon>Shewanellaceae</taxon>
        <taxon>Shewanella</taxon>
    </lineage>
</organism>
<accession>A0ABX7YT45</accession>
<dbReference type="RefSeq" id="WP_212594311.1">
    <property type="nucleotide sequence ID" value="NZ_CP073587.1"/>
</dbReference>
<feature type="domain" description="Methyltransferase small N-terminal" evidence="8">
    <location>
        <begin position="6"/>
        <end position="163"/>
    </location>
</feature>
<evidence type="ECO:0000256" key="3">
    <source>
        <dbReference type="ARBA" id="ARBA00022603"/>
    </source>
</evidence>
<dbReference type="Pfam" id="PF08468">
    <property type="entry name" value="MTS_N"/>
    <property type="match status" value="1"/>
</dbReference>
<keyword evidence="2 6" id="KW-0698">rRNA processing</keyword>
<comment type="similarity">
    <text evidence="6">Belongs to the methyltransferase superfamily. RsmC family.</text>
</comment>
<comment type="function">
    <text evidence="6">Specifically methylates the guanine in position 1207 of 16S rRNA in the 30S particle.</text>
</comment>
<keyword evidence="1 6" id="KW-0963">Cytoplasm</keyword>
<evidence type="ECO:0000256" key="5">
    <source>
        <dbReference type="ARBA" id="ARBA00022691"/>
    </source>
</evidence>
<evidence type="ECO:0000259" key="8">
    <source>
        <dbReference type="Pfam" id="PF08468"/>
    </source>
</evidence>
<dbReference type="InterPro" id="IPR007848">
    <property type="entry name" value="Small_mtfrase_dom"/>
</dbReference>
<evidence type="ECO:0000313" key="9">
    <source>
        <dbReference type="EMBL" id="QUN05276.1"/>
    </source>
</evidence>
<evidence type="ECO:0000256" key="4">
    <source>
        <dbReference type="ARBA" id="ARBA00022679"/>
    </source>
</evidence>
<sequence length="340" mass="37123">MLSSPSQLLLRNSDYLQGNVLLLNHENDLCAVELLTHCDAVTALALDYNHYLALQAGSLAGVVGHFGHQLPKPQQFDTVVIYYPKAKALMAYLLVLAAQYLGNGGQLLVIGENKGGIRSLEKQTTSWFAPAVKRDNARHCLLYSAERNSTVATVDLNQFTSRYTLSTTNGELTICNVAGVFSEKQLDQGTELLLQHLPPLHGRVLDFGCGAGVIASVLLQLNPQLQLECVDINAMALLSCQQTLDANGFSGKVYPSDGLAQVSGEFDAIISNPPFHDGLNSTTDIATTFVADSFQHLQAGGLWQIVANRHLPYADTIAEYFGEVKVIAENNKYKVYRNRR</sequence>
<comment type="catalytic activity">
    <reaction evidence="6">
        <text>guanosine(1207) in 16S rRNA + S-adenosyl-L-methionine = N(2)-methylguanosine(1207) in 16S rRNA + S-adenosyl-L-homocysteine + H(+)</text>
        <dbReference type="Rhea" id="RHEA:42736"/>
        <dbReference type="Rhea" id="RHEA-COMP:10213"/>
        <dbReference type="Rhea" id="RHEA-COMP:10214"/>
        <dbReference type="ChEBI" id="CHEBI:15378"/>
        <dbReference type="ChEBI" id="CHEBI:57856"/>
        <dbReference type="ChEBI" id="CHEBI:59789"/>
        <dbReference type="ChEBI" id="CHEBI:74269"/>
        <dbReference type="ChEBI" id="CHEBI:74481"/>
        <dbReference type="EC" id="2.1.1.172"/>
    </reaction>
</comment>
<keyword evidence="3 6" id="KW-0489">Methyltransferase</keyword>
<proteinExistence type="inferred from homology"/>
<dbReference type="EC" id="2.1.1.172" evidence="6"/>
<keyword evidence="4 6" id="KW-0808">Transferase</keyword>
<dbReference type="GO" id="GO:0032259">
    <property type="term" value="P:methylation"/>
    <property type="evidence" value="ECO:0007669"/>
    <property type="project" value="UniProtKB-KW"/>
</dbReference>
<dbReference type="InterPro" id="IPR023543">
    <property type="entry name" value="rRNA_ssu_MeTfrase_C"/>
</dbReference>
<evidence type="ECO:0000259" key="7">
    <source>
        <dbReference type="Pfam" id="PF05175"/>
    </source>
</evidence>
<dbReference type="SUPFAM" id="SSF53335">
    <property type="entry name" value="S-adenosyl-L-methionine-dependent methyltransferases"/>
    <property type="match status" value="1"/>
</dbReference>
<dbReference type="InterPro" id="IPR046977">
    <property type="entry name" value="RsmC/RlmG"/>
</dbReference>
<comment type="subcellular location">
    <subcellularLocation>
        <location evidence="6">Cytoplasm</location>
    </subcellularLocation>
</comment>
<dbReference type="Gene3D" id="3.40.50.150">
    <property type="entry name" value="Vaccinia Virus protein VP39"/>
    <property type="match status" value="2"/>
</dbReference>
<keyword evidence="5 6" id="KW-0949">S-adenosyl-L-methionine</keyword>
<dbReference type="InterPro" id="IPR013675">
    <property type="entry name" value="Mtase_sm_N"/>
</dbReference>
<dbReference type="EMBL" id="CP073587">
    <property type="protein sequence ID" value="QUN05276.1"/>
    <property type="molecule type" value="Genomic_DNA"/>
</dbReference>
<feature type="domain" description="Methyltransferase small" evidence="7">
    <location>
        <begin position="171"/>
        <end position="337"/>
    </location>
</feature>
<dbReference type="Proteomes" id="UP000679575">
    <property type="component" value="Chromosome"/>
</dbReference>
<dbReference type="HAMAP" id="MF_01862">
    <property type="entry name" value="16SrRNA_methyltr_C"/>
    <property type="match status" value="1"/>
</dbReference>
<name>A0ABX7YT45_9GAMM</name>
<reference evidence="9 10" key="1">
    <citation type="submission" date="2021-04" db="EMBL/GenBank/DDBJ databases">
        <title>Novel species identification of genus Shewanella.</title>
        <authorList>
            <person name="Liu G."/>
        </authorList>
    </citation>
    <scope>NUCLEOTIDE SEQUENCE [LARGE SCALE GENOMIC DNA]</scope>
    <source>
        <strain evidence="9 10">FJAT-54481</strain>
    </source>
</reference>
<gene>
    <name evidence="6" type="primary">rsmC</name>
    <name evidence="9" type="ORF">KDN34_13895</name>
</gene>
<dbReference type="PANTHER" id="PTHR47816:SF4">
    <property type="entry name" value="RIBOSOMAL RNA SMALL SUBUNIT METHYLTRANSFERASE C"/>
    <property type="match status" value="1"/>
</dbReference>
<dbReference type="Pfam" id="PF05175">
    <property type="entry name" value="MTS"/>
    <property type="match status" value="1"/>
</dbReference>
<dbReference type="PROSITE" id="PS00092">
    <property type="entry name" value="N6_MTASE"/>
    <property type="match status" value="1"/>
</dbReference>
<dbReference type="PANTHER" id="PTHR47816">
    <property type="entry name" value="RIBOSOMAL RNA SMALL SUBUNIT METHYLTRANSFERASE C"/>
    <property type="match status" value="1"/>
</dbReference>
<dbReference type="InterPro" id="IPR029063">
    <property type="entry name" value="SAM-dependent_MTases_sf"/>
</dbReference>
<dbReference type="GO" id="GO:0008168">
    <property type="term" value="F:methyltransferase activity"/>
    <property type="evidence" value="ECO:0007669"/>
    <property type="project" value="UniProtKB-KW"/>
</dbReference>
<evidence type="ECO:0000256" key="2">
    <source>
        <dbReference type="ARBA" id="ARBA00022552"/>
    </source>
</evidence>
<protein>
    <recommendedName>
        <fullName evidence="6">Ribosomal RNA small subunit methyltransferase C</fullName>
        <ecNumber evidence="6">2.1.1.172</ecNumber>
    </recommendedName>
    <alternativeName>
        <fullName evidence="6">16S rRNA m2G1207 methyltransferase</fullName>
    </alternativeName>
    <alternativeName>
        <fullName evidence="6">rRNA (guanine-N(2)-)-methyltransferase RsmC</fullName>
    </alternativeName>
</protein>